<dbReference type="SFLD" id="SFLDS00029">
    <property type="entry name" value="Radical_SAM"/>
    <property type="match status" value="1"/>
</dbReference>
<name>A0A9D2NGW8_9FIRM</name>
<dbReference type="InterPro" id="IPR006638">
    <property type="entry name" value="Elp3/MiaA/NifB-like_rSAM"/>
</dbReference>
<dbReference type="InterPro" id="IPR058240">
    <property type="entry name" value="rSAM_sf"/>
</dbReference>
<organism evidence="6 7">
    <name type="scientific">Candidatus Eisenbergiella merdavium</name>
    <dbReference type="NCBI Taxonomy" id="2838551"/>
    <lineage>
        <taxon>Bacteria</taxon>
        <taxon>Bacillati</taxon>
        <taxon>Bacillota</taxon>
        <taxon>Clostridia</taxon>
        <taxon>Lachnospirales</taxon>
        <taxon>Lachnospiraceae</taxon>
        <taxon>Eisenbergiella</taxon>
    </lineage>
</organism>
<dbReference type="SUPFAM" id="SSF102114">
    <property type="entry name" value="Radical SAM enzymes"/>
    <property type="match status" value="1"/>
</dbReference>
<reference evidence="6" key="2">
    <citation type="submission" date="2021-04" db="EMBL/GenBank/DDBJ databases">
        <authorList>
            <person name="Gilroy R."/>
        </authorList>
    </citation>
    <scope>NUCLEOTIDE SEQUENCE</scope>
    <source>
        <strain evidence="6">USAMLcec2-132</strain>
    </source>
</reference>
<dbReference type="PROSITE" id="PS51918">
    <property type="entry name" value="RADICAL_SAM"/>
    <property type="match status" value="1"/>
</dbReference>
<dbReference type="PANTHER" id="PTHR11228:SF7">
    <property type="entry name" value="PQQA PEPTIDE CYCLASE"/>
    <property type="match status" value="1"/>
</dbReference>
<dbReference type="CDD" id="cd01335">
    <property type="entry name" value="Radical_SAM"/>
    <property type="match status" value="1"/>
</dbReference>
<evidence type="ECO:0000259" key="5">
    <source>
        <dbReference type="PROSITE" id="PS51918"/>
    </source>
</evidence>
<dbReference type="SFLD" id="SFLDG01067">
    <property type="entry name" value="SPASM/twitch_domain_containing"/>
    <property type="match status" value="1"/>
</dbReference>
<dbReference type="Pfam" id="PF04055">
    <property type="entry name" value="Radical_SAM"/>
    <property type="match status" value="1"/>
</dbReference>
<accession>A0A9D2NGW8</accession>
<gene>
    <name evidence="6" type="ORF">H9761_12360</name>
</gene>
<protein>
    <submittedName>
        <fullName evidence="6">Radical SAM protein</fullName>
    </submittedName>
</protein>
<reference evidence="6" key="1">
    <citation type="journal article" date="2021" name="PeerJ">
        <title>Extensive microbial diversity within the chicken gut microbiome revealed by metagenomics and culture.</title>
        <authorList>
            <person name="Gilroy R."/>
            <person name="Ravi A."/>
            <person name="Getino M."/>
            <person name="Pursley I."/>
            <person name="Horton D.L."/>
            <person name="Alikhan N.F."/>
            <person name="Baker D."/>
            <person name="Gharbi K."/>
            <person name="Hall N."/>
            <person name="Watson M."/>
            <person name="Adriaenssens E.M."/>
            <person name="Foster-Nyarko E."/>
            <person name="Jarju S."/>
            <person name="Secka A."/>
            <person name="Antonio M."/>
            <person name="Oren A."/>
            <person name="Chaudhuri R.R."/>
            <person name="La Ragione R."/>
            <person name="Hildebrand F."/>
            <person name="Pallen M.J."/>
        </authorList>
    </citation>
    <scope>NUCLEOTIDE SEQUENCE</scope>
    <source>
        <strain evidence="6">USAMLcec2-132</strain>
    </source>
</reference>
<evidence type="ECO:0000256" key="3">
    <source>
        <dbReference type="ARBA" id="ARBA00023004"/>
    </source>
</evidence>
<dbReference type="GO" id="GO:0003824">
    <property type="term" value="F:catalytic activity"/>
    <property type="evidence" value="ECO:0007669"/>
    <property type="project" value="InterPro"/>
</dbReference>
<dbReference type="InterPro" id="IPR013785">
    <property type="entry name" value="Aldolase_TIM"/>
</dbReference>
<dbReference type="NCBIfam" id="TIGR04085">
    <property type="entry name" value="rSAM_more_4Fe4S"/>
    <property type="match status" value="1"/>
</dbReference>
<dbReference type="GO" id="GO:0046872">
    <property type="term" value="F:metal ion binding"/>
    <property type="evidence" value="ECO:0007669"/>
    <property type="project" value="UniProtKB-KW"/>
</dbReference>
<feature type="domain" description="Radical SAM core" evidence="5">
    <location>
        <begin position="86"/>
        <end position="307"/>
    </location>
</feature>
<dbReference type="EMBL" id="DWWS01000044">
    <property type="protein sequence ID" value="HJC24485.1"/>
    <property type="molecule type" value="Genomic_DNA"/>
</dbReference>
<dbReference type="SMART" id="SM00729">
    <property type="entry name" value="Elp3"/>
    <property type="match status" value="1"/>
</dbReference>
<dbReference type="SFLD" id="SFLDG01386">
    <property type="entry name" value="main_SPASM_domain-containing"/>
    <property type="match status" value="1"/>
</dbReference>
<dbReference type="InterPro" id="IPR050377">
    <property type="entry name" value="Radical_SAM_PqqE_MftC-like"/>
</dbReference>
<evidence type="ECO:0000313" key="7">
    <source>
        <dbReference type="Proteomes" id="UP000823891"/>
    </source>
</evidence>
<dbReference type="Proteomes" id="UP000823891">
    <property type="component" value="Unassembled WGS sequence"/>
</dbReference>
<dbReference type="Gene3D" id="3.20.20.70">
    <property type="entry name" value="Aldolase class I"/>
    <property type="match status" value="1"/>
</dbReference>
<comment type="caution">
    <text evidence="6">The sequence shown here is derived from an EMBL/GenBank/DDBJ whole genome shotgun (WGS) entry which is preliminary data.</text>
</comment>
<sequence length="468" mass="51964">MYYRLKKNYILRGWEKLPYALADTDTGRILFLDGSGMDALRLCDGTVDLSLPVIPKGIRDLIPLIEKKGIIEPCAPGKAILPEQEYKKYPARYIEEALWSITGRCNYRCRHCYMSAPDARLGELDHETVMDMVSQLADCGVRNVSLTGGEPLVRKDFMEIVDALLERDIHIRAIYSNGGLVTDSLLDALAERGVRPEFNMSYDGEGCHDWLRGIPGAEKAVEEAFLRCRRKGFPTGAEMCIHNANRHTLRKSVRNLAAWGCRSLKVVPVSDVGAWKEGGMGQSIRLEELYRLYLEYIPQYYEDGMPLVLQLGGVFRADPQSPGLFAIPAVKSCGDPDKTCICGHARLVLYISAEGRALPCMALSGMDIQREFPLIPQLGLAKCITDSRYMRLIDTRASEYLEKNPECAACGHARKCLGGCRASALENAPGNIMGPDPYVCELFRGGWDVKIMEAVRKAKPEAKCAGVS</sequence>
<evidence type="ECO:0000313" key="6">
    <source>
        <dbReference type="EMBL" id="HJC24485.1"/>
    </source>
</evidence>
<evidence type="ECO:0000256" key="4">
    <source>
        <dbReference type="ARBA" id="ARBA00023014"/>
    </source>
</evidence>
<dbReference type="GO" id="GO:0051536">
    <property type="term" value="F:iron-sulfur cluster binding"/>
    <property type="evidence" value="ECO:0007669"/>
    <property type="project" value="UniProtKB-KW"/>
</dbReference>
<keyword evidence="4" id="KW-0411">Iron-sulfur</keyword>
<keyword evidence="1" id="KW-0949">S-adenosyl-L-methionine</keyword>
<evidence type="ECO:0000256" key="2">
    <source>
        <dbReference type="ARBA" id="ARBA00022723"/>
    </source>
</evidence>
<dbReference type="InterPro" id="IPR007197">
    <property type="entry name" value="rSAM"/>
</dbReference>
<proteinExistence type="predicted"/>
<evidence type="ECO:0000256" key="1">
    <source>
        <dbReference type="ARBA" id="ARBA00022691"/>
    </source>
</evidence>
<dbReference type="InterPro" id="IPR023885">
    <property type="entry name" value="4Fe4S-binding_SPASM_dom"/>
</dbReference>
<keyword evidence="3" id="KW-0408">Iron</keyword>
<dbReference type="PANTHER" id="PTHR11228">
    <property type="entry name" value="RADICAL SAM DOMAIN PROTEIN"/>
    <property type="match status" value="1"/>
</dbReference>
<keyword evidence="2" id="KW-0479">Metal-binding</keyword>
<dbReference type="AlphaFoldDB" id="A0A9D2NGW8"/>